<dbReference type="Gene3D" id="3.40.50.10420">
    <property type="entry name" value="NagB/RpiA/CoA transferase-like"/>
    <property type="match status" value="1"/>
</dbReference>
<dbReference type="PANTHER" id="PTHR36179:SF2">
    <property type="entry name" value="LUD DOMAIN-CONTAINING PROTEIN"/>
    <property type="match status" value="1"/>
</dbReference>
<organism evidence="2 3">
    <name type="scientific">Desulfococcus multivorans DSM 2059</name>
    <dbReference type="NCBI Taxonomy" id="1121405"/>
    <lineage>
        <taxon>Bacteria</taxon>
        <taxon>Pseudomonadati</taxon>
        <taxon>Thermodesulfobacteriota</taxon>
        <taxon>Desulfobacteria</taxon>
        <taxon>Desulfobacterales</taxon>
        <taxon>Desulfococcaceae</taxon>
        <taxon>Desulfococcus</taxon>
    </lineage>
</organism>
<proteinExistence type="predicted"/>
<protein>
    <submittedName>
        <fullName evidence="2">Lactate utilization protein B/C</fullName>
    </submittedName>
</protein>
<gene>
    <name evidence="2" type="ORF">dsmv_0380</name>
</gene>
<evidence type="ECO:0000313" key="3">
    <source>
        <dbReference type="Proteomes" id="UP000014977"/>
    </source>
</evidence>
<evidence type="ECO:0000259" key="1">
    <source>
        <dbReference type="Pfam" id="PF02589"/>
    </source>
</evidence>
<feature type="domain" description="LUD" evidence="1">
    <location>
        <begin position="21"/>
        <end position="213"/>
    </location>
</feature>
<reference evidence="2 3" key="1">
    <citation type="journal article" date="2013" name="Genome Announc.">
        <title>Draft genome sequences for three mercury-methylating, sulfate-reducing bacteria.</title>
        <authorList>
            <person name="Brown S.D."/>
            <person name="Hurt R.A.Jr."/>
            <person name="Gilmour C.C."/>
            <person name="Elias D.A."/>
        </authorList>
    </citation>
    <scope>NUCLEOTIDE SEQUENCE [LARGE SCALE GENOMIC DNA]</scope>
    <source>
        <strain evidence="2 3">DSM 2059</strain>
    </source>
</reference>
<keyword evidence="3" id="KW-1185">Reference proteome</keyword>
<dbReference type="PANTHER" id="PTHR36179">
    <property type="entry name" value="LUD_DOM DOMAIN-CONTAINING PROTEIN"/>
    <property type="match status" value="1"/>
</dbReference>
<dbReference type="AlphaFoldDB" id="S7TQM7"/>
<sequence length="219" mass="24082">MSDGSTAESRYRKWLNEKIGERCIHNLKKNGFDAYWTVSTMAARQLALDLTAGFQTFGFGGSATIRALDLPRAIAALGKTVYDHWDPPKHMTDREIRLKQGRCDCFFCSANAISVTGEIVNVDGVGNRTNAMTFGCPKVVIIAGVNKVTPTLDAALARIRDVAAPMRARSLDKPTPCAETGRCTDCRSPQRICRITTILHRKPMMTDVTVILVDESLGF</sequence>
<dbReference type="EMBL" id="ATHJ01000094">
    <property type="protein sequence ID" value="EPR38970.1"/>
    <property type="molecule type" value="Genomic_DNA"/>
</dbReference>
<dbReference type="InterPro" id="IPR003741">
    <property type="entry name" value="LUD_dom"/>
</dbReference>
<name>S7TQM7_DESML</name>
<dbReference type="InterPro" id="IPR024185">
    <property type="entry name" value="FTHF_cligase-like_sf"/>
</dbReference>
<dbReference type="RefSeq" id="WP_020877042.1">
    <property type="nucleotide sequence ID" value="NZ_ATHJ01000094.1"/>
</dbReference>
<dbReference type="Proteomes" id="UP000014977">
    <property type="component" value="Unassembled WGS sequence"/>
</dbReference>
<dbReference type="eggNOG" id="COG1139">
    <property type="taxonomic scope" value="Bacteria"/>
</dbReference>
<comment type="caution">
    <text evidence="2">The sequence shown here is derived from an EMBL/GenBank/DDBJ whole genome shotgun (WGS) entry which is preliminary data.</text>
</comment>
<dbReference type="STRING" id="897.B2D07_05415"/>
<dbReference type="OrthoDB" id="9809147at2"/>
<accession>S7TQM7</accession>
<dbReference type="Pfam" id="PF02589">
    <property type="entry name" value="LUD_dom"/>
    <property type="match status" value="1"/>
</dbReference>
<evidence type="ECO:0000313" key="2">
    <source>
        <dbReference type="EMBL" id="EPR38970.1"/>
    </source>
</evidence>